<sequence length="59" mass="6391">MTHDHRYLSSGCVVTLAPARSEMGNAWGTTATLITAVCCSVLLVAVIGLIVWKRWMGNQ</sequence>
<evidence type="ECO:0000256" key="1">
    <source>
        <dbReference type="SAM" id="Phobius"/>
    </source>
</evidence>
<evidence type="ECO:0000313" key="2">
    <source>
        <dbReference type="EMBL" id="EPQ18358.1"/>
    </source>
</evidence>
<reference evidence="2 3" key="1">
    <citation type="journal article" date="2013" name="Nat. Commun.">
        <title>Genome analysis reveals insights into physiology and longevity of the Brandt's bat Myotis brandtii.</title>
        <authorList>
            <person name="Seim I."/>
            <person name="Fang X."/>
            <person name="Xiong Z."/>
            <person name="Lobanov A.V."/>
            <person name="Huang Z."/>
            <person name="Ma S."/>
            <person name="Feng Y."/>
            <person name="Turanov A.A."/>
            <person name="Zhu Y."/>
            <person name="Lenz T.L."/>
            <person name="Gerashchenko M.V."/>
            <person name="Fan D."/>
            <person name="Hee Yim S."/>
            <person name="Yao X."/>
            <person name="Jordan D."/>
            <person name="Xiong Y."/>
            <person name="Ma Y."/>
            <person name="Lyapunov A.N."/>
            <person name="Chen G."/>
            <person name="Kulakova O.I."/>
            <person name="Sun Y."/>
            <person name="Lee S.G."/>
            <person name="Bronson R.T."/>
            <person name="Moskalev A.A."/>
            <person name="Sunyaev S.R."/>
            <person name="Zhang G."/>
            <person name="Krogh A."/>
            <person name="Wang J."/>
            <person name="Gladyshev V.N."/>
        </authorList>
    </citation>
    <scope>NUCLEOTIDE SEQUENCE [LARGE SCALE GENOMIC DNA]</scope>
</reference>
<keyword evidence="1" id="KW-1133">Transmembrane helix</keyword>
<dbReference type="Proteomes" id="UP000052978">
    <property type="component" value="Unassembled WGS sequence"/>
</dbReference>
<accession>S7Q4S4</accession>
<evidence type="ECO:0000313" key="3">
    <source>
        <dbReference type="Proteomes" id="UP000052978"/>
    </source>
</evidence>
<proteinExistence type="predicted"/>
<organism evidence="2 3">
    <name type="scientific">Myotis brandtii</name>
    <name type="common">Brandt's bat</name>
    <dbReference type="NCBI Taxonomy" id="109478"/>
    <lineage>
        <taxon>Eukaryota</taxon>
        <taxon>Metazoa</taxon>
        <taxon>Chordata</taxon>
        <taxon>Craniata</taxon>
        <taxon>Vertebrata</taxon>
        <taxon>Euteleostomi</taxon>
        <taxon>Mammalia</taxon>
        <taxon>Eutheria</taxon>
        <taxon>Laurasiatheria</taxon>
        <taxon>Chiroptera</taxon>
        <taxon>Yangochiroptera</taxon>
        <taxon>Vespertilionidae</taxon>
        <taxon>Myotis</taxon>
    </lineage>
</organism>
<name>S7Q4S4_MYOBR</name>
<gene>
    <name evidence="2" type="ORF">D623_10020562</name>
</gene>
<keyword evidence="1" id="KW-0812">Transmembrane</keyword>
<keyword evidence="1" id="KW-0472">Membrane</keyword>
<keyword evidence="3" id="KW-1185">Reference proteome</keyword>
<protein>
    <submittedName>
        <fullName evidence="2">Uncharacterized protein</fullName>
    </submittedName>
</protein>
<dbReference type="EMBL" id="KE164521">
    <property type="protein sequence ID" value="EPQ18358.1"/>
    <property type="molecule type" value="Genomic_DNA"/>
</dbReference>
<feature type="transmembrane region" description="Helical" evidence="1">
    <location>
        <begin position="31"/>
        <end position="52"/>
    </location>
</feature>
<dbReference type="AlphaFoldDB" id="S7Q4S4"/>